<dbReference type="PROSITE" id="PS51194">
    <property type="entry name" value="HELICASE_CTER"/>
    <property type="match status" value="1"/>
</dbReference>
<gene>
    <name evidence="2" type="ORF">SAMCFNEI73_pA0014</name>
</gene>
<evidence type="ECO:0000256" key="1">
    <source>
        <dbReference type="SAM" id="MobiDB-lite"/>
    </source>
</evidence>
<dbReference type="SMART" id="SM00490">
    <property type="entry name" value="HELICc"/>
    <property type="match status" value="1"/>
</dbReference>
<keyword evidence="2" id="KW-0067">ATP-binding</keyword>
<protein>
    <submittedName>
        <fullName evidence="2">Superfamily II DNA and RNA helicase</fullName>
    </submittedName>
</protein>
<keyword evidence="3" id="KW-1185">Reference proteome</keyword>
<evidence type="ECO:0000313" key="2">
    <source>
        <dbReference type="EMBL" id="APG92991.1"/>
    </source>
</evidence>
<dbReference type="Gene3D" id="3.40.50.300">
    <property type="entry name" value="P-loop containing nucleotide triphosphate hydrolases"/>
    <property type="match status" value="1"/>
</dbReference>
<name>A0A1L3LSC9_9HYPH</name>
<organism evidence="2 3">
    <name type="scientific">Sinorhizobium americanum</name>
    <dbReference type="NCBI Taxonomy" id="194963"/>
    <lineage>
        <taxon>Bacteria</taxon>
        <taxon>Pseudomonadati</taxon>
        <taxon>Pseudomonadota</taxon>
        <taxon>Alphaproteobacteria</taxon>
        <taxon>Hyphomicrobiales</taxon>
        <taxon>Rhizobiaceae</taxon>
        <taxon>Sinorhizobium/Ensifer group</taxon>
        <taxon>Sinorhizobium</taxon>
    </lineage>
</organism>
<dbReference type="EMBL" id="CP013108">
    <property type="protein sequence ID" value="APG92991.1"/>
    <property type="molecule type" value="Genomic_DNA"/>
</dbReference>
<sequence length="1444" mass="161190">MMKAKTPGELAGIDVELKEAVCDALVNMITRRASGTDEAGRTVYGKTPRRSVFSGQLLPRMSRDNEDETSDIKIAAIGMDFNIDAESSSQLTVAPQFSVYVRVLPTWEEISTERFGIVIDFKLRKDKKQEIDHEIRERRQQLYAQEKLDRSDWNELSQEEREALHARRREIRDNLRNSVYGKHGIILDKASLEKFGSEEANQAEETEEAVPADGTEDPDAGPSPFMGRLVTGGAQIPAALLSPASIPPKWKRLDLKLPSFTWSAALSGSALKEQFEQFSNSMAAGVLAQLADWLRGEGEKIAWRDQTVSPADAASETNWNNFIAELTKTPADPKILPDLRAVALRAERQRDFVDPSRASIRITLDNGCAELSKIEARYKCNAIFGTGVSLKMVESDHRAVQLDRVEPSYRFRDFMSYPAIGLNCGVDSQELDGGLLELATTWSPHFNQPRIVPRRIDRVEYRFRPLADGYDVSNLLVLADEYRKWIDQEERDLAPEIARGLSPEDAARERERFATDLAGQRLEARHIEQGVRLLISSREAALAARQATGSEANRLRRKAAPWQAWLMMNESFARRDRRDPERGWRLFQLAFILAHIPTFASRMEEYADAFDVERDELAASLLYFPTGGGKSEAFYGALVFAIFLDRLRGKDRGNTAMIRYPLRLLTLQQAQRLLRLIVWSEVVRKEKNVGNWPIEIGFWVGSSNTPNRFSQMKAALPDLGDYPDDHEIGYGRSSEAKRYQEVQASYNKVPTCPCCDQPTGLRKFKAPSGKAEFAAIICFNAKCEWNKAHQGTSPLPFLLTDDTIYQRAPAIVLGTVDKLAMLGQSTSTITEILGMFGLARWIGPDGHLSNPSDRETLQNGPAAVGFRGVSPAYEHGSKIFVDPFPSLIIQDEAHLLEESLGTFSGLFDTLLDNTFTTVDQIAGEKLAVSRYRDASNKLVPRLPKIVAATATISDPDRQLKILYQRKPLRYPYPGPDIYRSFFAEPDRAPAVNAERVALSRELPSHLAPEATAPWMRLYVSLMTNDATHTVTTVGVLSSFHTVISHLWRDLLDPAKTQTAIKELAASVSPGNLGAWRRAAIERATTEGREDEIMALVDLHRIALAYVTNKKGGDQIIDALHSAVAQKHEVAGIPQTKFRSSLISGGIDMQEIQSVMKDAETSFAQTGYPEIGETLRNIVATSAISHGVDVDRFNSMFFAGLPSDIAEYIQASSRVGRTHVGFVMLLPTPQSRRDRYVIETHDIFHRFLERMIAPPAVERWSEAAIDRVRASYFQTWAMLGDASNFLKLPDNRKSEFVTRDSTTILSRLAAKDTLGFANDIGSFMLASMGFAGKGPDALGQPVAGEYYRSRTDAASQNLSRAMKDLNYEAKLRRYWEEQDSTLKKPMTSLRDVDEAGLIVAADFDRSASGNTRIMDAADIASVMRAIRRQRGDAAETDGEIERPEG</sequence>
<geneLocation type="plasmid" evidence="2 3">
    <name>A</name>
</geneLocation>
<reference evidence="2 3" key="1">
    <citation type="submission" date="2015-10" db="EMBL/GenBank/DDBJ databases">
        <title>Genomic differences between typical nodule nitrogen-fixing rhizobial strains and those coming from bean seeds.</title>
        <authorList>
            <person name="Peralta H."/>
            <person name="Aguilar-Vera A."/>
            <person name="Diaz R."/>
            <person name="Mora Y."/>
            <person name="Martinez-Batallar G."/>
            <person name="Salazar E."/>
            <person name="Vargas-Lagunas C."/>
            <person name="Encarnacion S."/>
            <person name="Girard L."/>
            <person name="Mora J."/>
        </authorList>
    </citation>
    <scope>NUCLEOTIDE SEQUENCE [LARGE SCALE GENOMIC DNA]</scope>
    <source>
        <strain evidence="2 3">CFNEI 73</strain>
        <plasmid evidence="2 3">A</plasmid>
    </source>
</reference>
<keyword evidence="2" id="KW-0614">Plasmid</keyword>
<proteinExistence type="predicted"/>
<dbReference type="Pfam" id="PF00271">
    <property type="entry name" value="Helicase_C"/>
    <property type="match status" value="1"/>
</dbReference>
<keyword evidence="2" id="KW-0347">Helicase</keyword>
<accession>A0A1L3LSC9</accession>
<keyword evidence="2" id="KW-0547">Nucleotide-binding</keyword>
<dbReference type="CDD" id="cd18785">
    <property type="entry name" value="SF2_C"/>
    <property type="match status" value="1"/>
</dbReference>
<dbReference type="InterPro" id="IPR027417">
    <property type="entry name" value="P-loop_NTPase"/>
</dbReference>
<dbReference type="KEGG" id="same:SAMCFNEI73_pA0014"/>
<dbReference type="RefSeq" id="WP_064253144.1">
    <property type="nucleotide sequence ID" value="NZ_CP013108.1"/>
</dbReference>
<dbReference type="Proteomes" id="UP000182306">
    <property type="component" value="Plasmid A"/>
</dbReference>
<dbReference type="SUPFAM" id="SSF52540">
    <property type="entry name" value="P-loop containing nucleoside triphosphate hydrolases"/>
    <property type="match status" value="1"/>
</dbReference>
<evidence type="ECO:0000313" key="3">
    <source>
        <dbReference type="Proteomes" id="UP000182306"/>
    </source>
</evidence>
<dbReference type="InterPro" id="IPR001650">
    <property type="entry name" value="Helicase_C-like"/>
</dbReference>
<dbReference type="OrthoDB" id="713315at2"/>
<dbReference type="GO" id="GO:0004386">
    <property type="term" value="F:helicase activity"/>
    <property type="evidence" value="ECO:0007669"/>
    <property type="project" value="UniProtKB-KW"/>
</dbReference>
<feature type="region of interest" description="Disordered" evidence="1">
    <location>
        <begin position="197"/>
        <end position="228"/>
    </location>
</feature>
<feature type="compositionally biased region" description="Acidic residues" evidence="1">
    <location>
        <begin position="201"/>
        <end position="219"/>
    </location>
</feature>
<keyword evidence="2" id="KW-0378">Hydrolase</keyword>